<comment type="caution">
    <text evidence="1">The sequence shown here is derived from an EMBL/GenBank/DDBJ whole genome shotgun (WGS) entry which is preliminary data.</text>
</comment>
<dbReference type="EMBL" id="BPLR01012402">
    <property type="protein sequence ID" value="GIY53774.1"/>
    <property type="molecule type" value="Genomic_DNA"/>
</dbReference>
<evidence type="ECO:0000313" key="1">
    <source>
        <dbReference type="EMBL" id="GIY53774.1"/>
    </source>
</evidence>
<reference evidence="1 2" key="1">
    <citation type="submission" date="2021-06" db="EMBL/GenBank/DDBJ databases">
        <title>Caerostris extrusa draft genome.</title>
        <authorList>
            <person name="Kono N."/>
            <person name="Arakawa K."/>
        </authorList>
    </citation>
    <scope>NUCLEOTIDE SEQUENCE [LARGE SCALE GENOMIC DNA]</scope>
</reference>
<evidence type="ECO:0000313" key="2">
    <source>
        <dbReference type="Proteomes" id="UP001054945"/>
    </source>
</evidence>
<keyword evidence="2" id="KW-1185">Reference proteome</keyword>
<sequence>MKSLPHMVKPCIERMFAFAGALSLLWSNASARAYELKRNPMMRRAVYRLISRLYHRPFICNLATINTWGSIVYTPFCLAVN</sequence>
<organism evidence="1 2">
    <name type="scientific">Caerostris extrusa</name>
    <name type="common">Bark spider</name>
    <name type="synonym">Caerostris bankana</name>
    <dbReference type="NCBI Taxonomy" id="172846"/>
    <lineage>
        <taxon>Eukaryota</taxon>
        <taxon>Metazoa</taxon>
        <taxon>Ecdysozoa</taxon>
        <taxon>Arthropoda</taxon>
        <taxon>Chelicerata</taxon>
        <taxon>Arachnida</taxon>
        <taxon>Araneae</taxon>
        <taxon>Araneomorphae</taxon>
        <taxon>Entelegynae</taxon>
        <taxon>Araneoidea</taxon>
        <taxon>Araneidae</taxon>
        <taxon>Caerostris</taxon>
    </lineage>
</organism>
<dbReference type="AlphaFoldDB" id="A0AAV4U7M5"/>
<gene>
    <name evidence="1" type="ORF">CEXT_136951</name>
</gene>
<protein>
    <recommendedName>
        <fullName evidence="3">Secreted protein</fullName>
    </recommendedName>
</protein>
<name>A0AAV4U7M5_CAEEX</name>
<dbReference type="Proteomes" id="UP001054945">
    <property type="component" value="Unassembled WGS sequence"/>
</dbReference>
<proteinExistence type="predicted"/>
<accession>A0AAV4U7M5</accession>
<evidence type="ECO:0008006" key="3">
    <source>
        <dbReference type="Google" id="ProtNLM"/>
    </source>
</evidence>